<gene>
    <name evidence="1" type="ORF">ADUPG1_003648</name>
</gene>
<accession>A0ABQ5KZ71</accession>
<feature type="non-terminal residue" evidence="1">
    <location>
        <position position="46"/>
    </location>
</feature>
<evidence type="ECO:0000313" key="1">
    <source>
        <dbReference type="EMBL" id="GKT37710.1"/>
    </source>
</evidence>
<dbReference type="Proteomes" id="UP001057375">
    <property type="component" value="Unassembled WGS sequence"/>
</dbReference>
<sequence length="46" mass="4913">MCVCLGVGTVIYLLSDLFDLLSGEDAAHFFPDSARGIPDIHDSTTV</sequence>
<keyword evidence="2" id="KW-1185">Reference proteome</keyword>
<evidence type="ECO:0000313" key="2">
    <source>
        <dbReference type="Proteomes" id="UP001057375"/>
    </source>
</evidence>
<protein>
    <submittedName>
        <fullName evidence="1">Uncharacterized protein</fullName>
    </submittedName>
</protein>
<reference evidence="1" key="1">
    <citation type="submission" date="2022-03" db="EMBL/GenBank/DDBJ databases">
        <title>Draft genome sequence of Aduncisulcus paluster, a free-living microaerophilic Fornicata.</title>
        <authorList>
            <person name="Yuyama I."/>
            <person name="Kume K."/>
            <person name="Tamura T."/>
            <person name="Inagaki Y."/>
            <person name="Hashimoto T."/>
        </authorList>
    </citation>
    <scope>NUCLEOTIDE SEQUENCE</scope>
    <source>
        <strain evidence="1">NY0171</strain>
    </source>
</reference>
<name>A0ABQ5KZ71_9EUKA</name>
<comment type="caution">
    <text evidence="1">The sequence shown here is derived from an EMBL/GenBank/DDBJ whole genome shotgun (WGS) entry which is preliminary data.</text>
</comment>
<dbReference type="EMBL" id="BQXS01005074">
    <property type="protein sequence ID" value="GKT37710.1"/>
    <property type="molecule type" value="Genomic_DNA"/>
</dbReference>
<proteinExistence type="predicted"/>
<organism evidence="1 2">
    <name type="scientific">Aduncisulcus paluster</name>
    <dbReference type="NCBI Taxonomy" id="2918883"/>
    <lineage>
        <taxon>Eukaryota</taxon>
        <taxon>Metamonada</taxon>
        <taxon>Carpediemonas-like organisms</taxon>
        <taxon>Aduncisulcus</taxon>
    </lineage>
</organism>